<feature type="transmembrane region" description="Helical" evidence="2">
    <location>
        <begin position="516"/>
        <end position="538"/>
    </location>
</feature>
<keyword evidence="2" id="KW-0812">Transmembrane</keyword>
<protein>
    <recommendedName>
        <fullName evidence="4">Glycoprotein</fullName>
    </recommendedName>
</protein>
<feature type="region of interest" description="Disordered" evidence="1">
    <location>
        <begin position="579"/>
        <end position="608"/>
    </location>
</feature>
<accession>A0AAU7BNU4</accession>
<name>A0AAU7BNU4_9VIRU</name>
<proteinExistence type="predicted"/>
<organism evidence="3">
    <name type="scientific">Obscuromonas Qin-like virus</name>
    <dbReference type="NCBI Taxonomy" id="3157911"/>
    <lineage>
        <taxon>Viruses</taxon>
        <taxon>Riboviria</taxon>
        <taxon>Orthornavirae</taxon>
        <taxon>Negarnaviricota</taxon>
        <taxon>Haploviricotina</taxon>
        <taxon>Chunqiuviricetes</taxon>
        <taxon>Muvirales</taxon>
        <taxon>Qinviridae</taxon>
    </lineage>
</organism>
<keyword evidence="2" id="KW-1133">Transmembrane helix</keyword>
<evidence type="ECO:0000256" key="2">
    <source>
        <dbReference type="SAM" id="Phobius"/>
    </source>
</evidence>
<evidence type="ECO:0000313" key="3">
    <source>
        <dbReference type="EMBL" id="XBG55451.1"/>
    </source>
</evidence>
<feature type="compositionally biased region" description="Polar residues" evidence="1">
    <location>
        <begin position="580"/>
        <end position="598"/>
    </location>
</feature>
<evidence type="ECO:0000256" key="1">
    <source>
        <dbReference type="SAM" id="MobiDB-lite"/>
    </source>
</evidence>
<dbReference type="EMBL" id="PP502393">
    <property type="protein sequence ID" value="XBG55451.1"/>
    <property type="molecule type" value="Viral_cRNA"/>
</dbReference>
<evidence type="ECO:0008006" key="4">
    <source>
        <dbReference type="Google" id="ProtNLM"/>
    </source>
</evidence>
<reference evidence="3" key="1">
    <citation type="journal article" date="2024" name="Virus Evol.">
        <title>Identification of diverse RNA viruses in Obscuromonas flagellates (Euglenozoa: Trypanosomatidae: Blastocrithidiinae).</title>
        <authorList>
            <person name="Grybchuk D."/>
            <person name="Galan A."/>
            <person name="Klocek D."/>
            <person name="Macedo D.H."/>
            <person name="Wolf Y.I."/>
            <person name="Votypka J."/>
            <person name="Butenko A."/>
            <person name="Lukes J."/>
            <person name="Neri U."/>
            <person name="Zahonova K."/>
            <person name="Kostygov A.Y."/>
            <person name="Koonin E.V."/>
            <person name="Yurchenko V."/>
        </authorList>
    </citation>
    <scope>NUCLEOTIDE SEQUENCE</scope>
    <source>
        <strain evidence="3">CC37A_qin</strain>
    </source>
</reference>
<reference evidence="3" key="2">
    <citation type="submission" date="2024-03" db="EMBL/GenBank/DDBJ databases">
        <authorList>
            <person name="Grybchuk D."/>
            <person name="Galan A."/>
            <person name="Klocek D."/>
            <person name="Macedo D.H."/>
            <person name="Wolf Y.I."/>
            <person name="Votypka J."/>
            <person name="Butenko A."/>
            <person name="Lukes J."/>
            <person name="Neri U."/>
            <person name="Zahonova K."/>
            <person name="Kostygov A.Y."/>
            <person name="Koonin E.V."/>
            <person name="Yurchenko V."/>
        </authorList>
    </citation>
    <scope>NUCLEOTIDE SEQUENCE</scope>
    <source>
        <strain evidence="3">CC37A_qin</strain>
    </source>
</reference>
<keyword evidence="2" id="KW-0472">Membrane</keyword>
<sequence length="622" mass="66844">MHLLTRMTGSTRHCPRGKELWMTWLVIWWTICSSPMLITQCSASQSSSRSQMHSQSDMGRSTGIAGSLPDTQDVTTSTTCDILASKSLTLYQSHDEAGNPIWVGNSFVPVRHNTTTCITMAGTTIRISNPQMHYIVNSTEMHLCMPFIPSPRGLSQCDGDLFVPQWVQVAIAGRAPQGTTRVCLPHDYSTRMIITPGSDPNAAIAFSSKGLMLSYLGTCGTSCGDDRDVWFTWFCTRLNDGPSLLYNVTSLNVSYSAYISINSSSNGDGMGLCNDCVKAQMIATAQVPKLLGTFIKRASDEEGNPATFWTPDPIAMDDPQGECGIQLNFSDANWHTPLEKPKATATSCDTSLESEISATWPEPTHLSRWTKVSPTLQLGGAYGTSPELVHDGAALVSVRMTDDQVIGVLGYVTTCFASRSQLRITQGSCSIPAVVNSTGPCIFALASAECNVTLIDGTPGSTSWLVISPTRFCTLLMTTSMGSTSTREEVNDLDCRPAPGPPAPHVDLEKAASPPIAPIVVSAVLGTFVLIVVVIAAVKCRKKRAVQNSNASAAPITPSVTDANRSSAQLSPRYSFCNYDETSSQNPLRPASSSTHTPHSARAADTPESLPYEYDSVHVFDP</sequence>
<feature type="region of interest" description="Disordered" evidence="1">
    <location>
        <begin position="48"/>
        <end position="72"/>
    </location>
</feature>